<protein>
    <submittedName>
        <fullName evidence="1">Uncharacterized protein</fullName>
    </submittedName>
</protein>
<dbReference type="EMBL" id="ACIJ02000018">
    <property type="protein sequence ID" value="EEX71548.1"/>
    <property type="molecule type" value="Genomic_DNA"/>
</dbReference>
<dbReference type="PROSITE" id="PS51257">
    <property type="entry name" value="PROKAR_LIPOPROTEIN"/>
    <property type="match status" value="1"/>
</dbReference>
<keyword evidence="2" id="KW-1185">Reference proteome</keyword>
<accession>C9LFU0</accession>
<organism evidence="1 2">
    <name type="scientific">Alloprevotella tannerae ATCC 51259</name>
    <dbReference type="NCBI Taxonomy" id="626522"/>
    <lineage>
        <taxon>Bacteria</taxon>
        <taxon>Pseudomonadati</taxon>
        <taxon>Bacteroidota</taxon>
        <taxon>Bacteroidia</taxon>
        <taxon>Bacteroidales</taxon>
        <taxon>Prevotellaceae</taxon>
        <taxon>Alloprevotella</taxon>
    </lineage>
</organism>
<evidence type="ECO:0000313" key="2">
    <source>
        <dbReference type="Proteomes" id="UP000003460"/>
    </source>
</evidence>
<name>C9LFU0_9BACT</name>
<gene>
    <name evidence="1" type="ORF">GCWU000325_01078</name>
</gene>
<evidence type="ECO:0000313" key="1">
    <source>
        <dbReference type="EMBL" id="EEX71548.1"/>
    </source>
</evidence>
<comment type="caution">
    <text evidence="1">The sequence shown here is derived from an EMBL/GenBank/DDBJ whole genome shotgun (WGS) entry which is preliminary data.</text>
</comment>
<dbReference type="AlphaFoldDB" id="C9LFU0"/>
<dbReference type="Proteomes" id="UP000003460">
    <property type="component" value="Unassembled WGS sequence"/>
</dbReference>
<dbReference type="STRING" id="626522.GCWU000325_01078"/>
<proteinExistence type="predicted"/>
<dbReference type="HOGENOM" id="CLU_3203685_0_0_10"/>
<sequence length="45" mass="4850">MAGRIIIINPISAGSCRRDDLPPHFYSSLTFPSASLGNFKLRTAG</sequence>
<reference evidence="1" key="1">
    <citation type="submission" date="2009-09" db="EMBL/GenBank/DDBJ databases">
        <authorList>
            <person name="Weinstock G."/>
            <person name="Sodergren E."/>
            <person name="Clifton S."/>
            <person name="Fulton L."/>
            <person name="Fulton B."/>
            <person name="Courtney L."/>
            <person name="Fronick C."/>
            <person name="Harrison M."/>
            <person name="Strong C."/>
            <person name="Farmer C."/>
            <person name="Delahaunty K."/>
            <person name="Markovic C."/>
            <person name="Hall O."/>
            <person name="Minx P."/>
            <person name="Tomlinson C."/>
            <person name="Mitreva M."/>
            <person name="Nelson J."/>
            <person name="Hou S."/>
            <person name="Wollam A."/>
            <person name="Pepin K.H."/>
            <person name="Johnson M."/>
            <person name="Bhonagiri V."/>
            <person name="Nash W.E."/>
            <person name="Warren W."/>
            <person name="Chinwalla A."/>
            <person name="Mardis E.R."/>
            <person name="Wilson R.K."/>
        </authorList>
    </citation>
    <scope>NUCLEOTIDE SEQUENCE [LARGE SCALE GENOMIC DNA]</scope>
    <source>
        <strain evidence="1">ATCC 51259</strain>
    </source>
</reference>